<dbReference type="FunFam" id="2.40.50.140:FF:000303">
    <property type="entry name" value="Protection of telomeres protein 1"/>
    <property type="match status" value="1"/>
</dbReference>
<dbReference type="SUPFAM" id="SSF50249">
    <property type="entry name" value="Nucleic acid-binding proteins"/>
    <property type="match status" value="2"/>
</dbReference>
<keyword evidence="5" id="KW-0158">Chromosome</keyword>
<dbReference type="HOGENOM" id="CLU_016663_1_0_1"/>
<evidence type="ECO:0000256" key="1">
    <source>
        <dbReference type="ARBA" id="ARBA00004123"/>
    </source>
</evidence>
<dbReference type="Gene3D" id="2.40.50.140">
    <property type="entry name" value="Nucleic acid-binding proteins"/>
    <property type="match status" value="2"/>
</dbReference>
<evidence type="ECO:0000256" key="8">
    <source>
        <dbReference type="ARBA" id="ARBA00023242"/>
    </source>
</evidence>
<dbReference type="CDD" id="cd04497">
    <property type="entry name" value="hPOT1_OB1_like"/>
    <property type="match status" value="1"/>
</dbReference>
<protein>
    <recommendedName>
        <fullName evidence="4">Protection of telomeres protein 1</fullName>
    </recommendedName>
</protein>
<feature type="region of interest" description="Disordered" evidence="9">
    <location>
        <begin position="478"/>
        <end position="502"/>
    </location>
</feature>
<feature type="compositionally biased region" description="Acidic residues" evidence="9">
    <location>
        <begin position="485"/>
        <end position="501"/>
    </location>
</feature>
<comment type="similarity">
    <text evidence="3">Belongs to the telombin family.</text>
</comment>
<keyword evidence="6" id="KW-0779">Telomere</keyword>
<dbReference type="PANTHER" id="PTHR14513:SF0">
    <property type="entry name" value="PROTECTION OF TELOMERES PROTEIN 1"/>
    <property type="match status" value="1"/>
</dbReference>
<evidence type="ECO:0000259" key="10">
    <source>
        <dbReference type="SMART" id="SM00976"/>
    </source>
</evidence>
<dbReference type="InterPro" id="IPR032042">
    <property type="entry name" value="POT1PC"/>
</dbReference>
<dbReference type="RefSeq" id="XP_013258105.1">
    <property type="nucleotide sequence ID" value="XM_013402651.1"/>
</dbReference>
<evidence type="ECO:0000256" key="9">
    <source>
        <dbReference type="SAM" id="MobiDB-lite"/>
    </source>
</evidence>
<dbReference type="Pfam" id="PF16686">
    <property type="entry name" value="POT1PC"/>
    <property type="match status" value="1"/>
</dbReference>
<feature type="region of interest" description="Disordered" evidence="9">
    <location>
        <begin position="1"/>
        <end position="25"/>
    </location>
</feature>
<dbReference type="GO" id="GO:0098505">
    <property type="term" value="F:G-rich strand telomeric DNA binding"/>
    <property type="evidence" value="ECO:0007669"/>
    <property type="project" value="TreeGrafter"/>
</dbReference>
<comment type="subcellular location">
    <subcellularLocation>
        <location evidence="2">Chromosome</location>
        <location evidence="2">Telomere</location>
    </subcellularLocation>
    <subcellularLocation>
        <location evidence="1">Nucleus</location>
    </subcellularLocation>
</comment>
<accession>A0A072PJ01</accession>
<dbReference type="GO" id="GO:0032210">
    <property type="term" value="P:regulation of telomere maintenance via telomerase"/>
    <property type="evidence" value="ECO:0007669"/>
    <property type="project" value="TreeGrafter"/>
</dbReference>
<dbReference type="VEuPathDB" id="FungiDB:A1O9_08265"/>
<dbReference type="STRING" id="1182545.A0A072PJ01"/>
<dbReference type="Pfam" id="PF02765">
    <property type="entry name" value="POT1"/>
    <property type="match status" value="1"/>
</dbReference>
<evidence type="ECO:0000313" key="11">
    <source>
        <dbReference type="EMBL" id="KEF55515.1"/>
    </source>
</evidence>
<evidence type="ECO:0000256" key="4">
    <source>
        <dbReference type="ARBA" id="ARBA00015253"/>
    </source>
</evidence>
<dbReference type="GeneID" id="25283178"/>
<dbReference type="GO" id="GO:0010521">
    <property type="term" value="F:telomerase inhibitor activity"/>
    <property type="evidence" value="ECO:0007669"/>
    <property type="project" value="TreeGrafter"/>
</dbReference>
<evidence type="ECO:0000313" key="12">
    <source>
        <dbReference type="Proteomes" id="UP000027920"/>
    </source>
</evidence>
<gene>
    <name evidence="11" type="ORF">A1O9_08265</name>
</gene>
<evidence type="ECO:0000256" key="2">
    <source>
        <dbReference type="ARBA" id="ARBA00004574"/>
    </source>
</evidence>
<evidence type="ECO:0000256" key="5">
    <source>
        <dbReference type="ARBA" id="ARBA00022454"/>
    </source>
</evidence>
<dbReference type="SMART" id="SM00976">
    <property type="entry name" value="Telo_bind"/>
    <property type="match status" value="1"/>
</dbReference>
<feature type="region of interest" description="Disordered" evidence="9">
    <location>
        <begin position="587"/>
        <end position="612"/>
    </location>
</feature>
<dbReference type="PANTHER" id="PTHR14513">
    <property type="entry name" value="PROTECTION OF TELOMERES 1"/>
    <property type="match status" value="1"/>
</dbReference>
<feature type="compositionally biased region" description="Basic residues" evidence="9">
    <location>
        <begin position="377"/>
        <end position="393"/>
    </location>
</feature>
<sequence length="652" mass="74200">MSASSPRSEKGTITPPNYVDLSTAERDSGRQQSVIGVCIDFLPATKTRGTDYTIKFTLHDPTWNGAGGMEFRFFHKKEACLPRIENQGDVVILRNVKTMDWNGRVGLSGYNTEWIVLPKDAMSGTLDDLKAAARCLQQSSANDPKSSLSTKELQYASYISGEEDPTRWRTSCSVVTGNNMGNSGAEATPRKRKFTEIKDIQVPFGKQGIFVELLGEVIRIFSKGDRTELYITDYTSHPQLYNYTYGCDEDGQDGDEFGYIEHKVKSWPGPWGTMTMNVTLWDANHYYAVDNVRVGGLVYLRNVHISLDSDGKKLEGKCHGEKDHPTRVNVKRWKANSEDQLMKDLLSRKQTYEAKHPKKRLGADDEEHPPQEDSAPKSKKARARDRKKKKHRESKPDPDQETIKTSLEGRMPLRTLNENVRCQNHEDVRYKTIADILDPTTLQRTTPTGNGFCVPFQNCKYKSKVRVVDFFPDNVEDFAVPREEPESENNDPSELDGSDSDAESKKKWVWRFFLLVEDAQHAPKASNRGDIAPVQMQLLVADTDGEFLLDQIAYDMRDPQNKTELVRTKERLFHLWGDLQEWKEETRTTAASADVEMRDETTRTPPPPPKARPFECLIKEYGATVPSHLRASSGNERTEYERMFRMFGVRTG</sequence>
<comment type="caution">
    <text evidence="11">The sequence shown here is derived from an EMBL/GenBank/DDBJ whole genome shotgun (WGS) entry which is preliminary data.</text>
</comment>
<reference evidence="11 12" key="1">
    <citation type="submission" date="2013-03" db="EMBL/GenBank/DDBJ databases">
        <title>The Genome Sequence of Exophiala aquamarina CBS 119918.</title>
        <authorList>
            <consortium name="The Broad Institute Genomics Platform"/>
            <person name="Cuomo C."/>
            <person name="de Hoog S."/>
            <person name="Gorbushina A."/>
            <person name="Walker B."/>
            <person name="Young S.K."/>
            <person name="Zeng Q."/>
            <person name="Gargeya S."/>
            <person name="Fitzgerald M."/>
            <person name="Haas B."/>
            <person name="Abouelleil A."/>
            <person name="Allen A.W."/>
            <person name="Alvarado L."/>
            <person name="Arachchi H.M."/>
            <person name="Berlin A.M."/>
            <person name="Chapman S.B."/>
            <person name="Gainer-Dewar J."/>
            <person name="Goldberg J."/>
            <person name="Griggs A."/>
            <person name="Gujja S."/>
            <person name="Hansen M."/>
            <person name="Howarth C."/>
            <person name="Imamovic A."/>
            <person name="Ireland A."/>
            <person name="Larimer J."/>
            <person name="McCowan C."/>
            <person name="Murphy C."/>
            <person name="Pearson M."/>
            <person name="Poon T.W."/>
            <person name="Priest M."/>
            <person name="Roberts A."/>
            <person name="Saif S."/>
            <person name="Shea T."/>
            <person name="Sisk P."/>
            <person name="Sykes S."/>
            <person name="Wortman J."/>
            <person name="Nusbaum C."/>
            <person name="Birren B."/>
        </authorList>
    </citation>
    <scope>NUCLEOTIDE SEQUENCE [LARGE SCALE GENOMIC DNA]</scope>
    <source>
        <strain evidence="11 12">CBS 119918</strain>
    </source>
</reference>
<feature type="domain" description="Telomeric single stranded DNA binding POT1/Cdc13" evidence="10">
    <location>
        <begin position="18"/>
        <end position="153"/>
    </location>
</feature>
<name>A0A072PJ01_9EURO</name>
<proteinExistence type="inferred from homology"/>
<keyword evidence="7" id="KW-0238">DNA-binding</keyword>
<feature type="region of interest" description="Disordered" evidence="9">
    <location>
        <begin position="348"/>
        <end position="410"/>
    </location>
</feature>
<keyword evidence="8" id="KW-0539">Nucleus</keyword>
<dbReference type="GO" id="GO:0016233">
    <property type="term" value="P:telomere capping"/>
    <property type="evidence" value="ECO:0007669"/>
    <property type="project" value="TreeGrafter"/>
</dbReference>
<dbReference type="OrthoDB" id="2186770at2759"/>
<organism evidence="11 12">
    <name type="scientific">Exophiala aquamarina CBS 119918</name>
    <dbReference type="NCBI Taxonomy" id="1182545"/>
    <lineage>
        <taxon>Eukaryota</taxon>
        <taxon>Fungi</taxon>
        <taxon>Dikarya</taxon>
        <taxon>Ascomycota</taxon>
        <taxon>Pezizomycotina</taxon>
        <taxon>Eurotiomycetes</taxon>
        <taxon>Chaetothyriomycetidae</taxon>
        <taxon>Chaetothyriales</taxon>
        <taxon>Herpotrichiellaceae</taxon>
        <taxon>Exophiala</taxon>
    </lineage>
</organism>
<dbReference type="AlphaFoldDB" id="A0A072PJ01"/>
<evidence type="ECO:0000256" key="3">
    <source>
        <dbReference type="ARBA" id="ARBA00008442"/>
    </source>
</evidence>
<dbReference type="InterPro" id="IPR028389">
    <property type="entry name" value="POT1"/>
</dbReference>
<dbReference type="GO" id="GO:0000783">
    <property type="term" value="C:nuclear telomere cap complex"/>
    <property type="evidence" value="ECO:0007669"/>
    <property type="project" value="TreeGrafter"/>
</dbReference>
<dbReference type="InterPro" id="IPR011564">
    <property type="entry name" value="Telomer_end-bd_POT1/Cdc13"/>
</dbReference>
<dbReference type="EMBL" id="AMGV01000007">
    <property type="protein sequence ID" value="KEF55515.1"/>
    <property type="molecule type" value="Genomic_DNA"/>
</dbReference>
<evidence type="ECO:0000256" key="6">
    <source>
        <dbReference type="ARBA" id="ARBA00022895"/>
    </source>
</evidence>
<dbReference type="InterPro" id="IPR012340">
    <property type="entry name" value="NA-bd_OB-fold"/>
</dbReference>
<keyword evidence="12" id="KW-1185">Reference proteome</keyword>
<dbReference type="Proteomes" id="UP000027920">
    <property type="component" value="Unassembled WGS sequence"/>
</dbReference>
<evidence type="ECO:0000256" key="7">
    <source>
        <dbReference type="ARBA" id="ARBA00023125"/>
    </source>
</evidence>